<dbReference type="PANTHER" id="PTHR10584:SF166">
    <property type="entry name" value="RIBOKINASE"/>
    <property type="match status" value="1"/>
</dbReference>
<dbReference type="Pfam" id="PF00294">
    <property type="entry name" value="PfkB"/>
    <property type="match status" value="1"/>
</dbReference>
<dbReference type="AlphaFoldDB" id="A0A317CP16"/>
<dbReference type="Gene3D" id="3.40.1190.20">
    <property type="match status" value="1"/>
</dbReference>
<dbReference type="EMBL" id="QGKM01000004">
    <property type="protein sequence ID" value="PWR00386.1"/>
    <property type="molecule type" value="Genomic_DNA"/>
</dbReference>
<dbReference type="GO" id="GO:0005829">
    <property type="term" value="C:cytosol"/>
    <property type="evidence" value="ECO:0007669"/>
    <property type="project" value="TreeGrafter"/>
</dbReference>
<evidence type="ECO:0000259" key="3">
    <source>
        <dbReference type="Pfam" id="PF00294"/>
    </source>
</evidence>
<evidence type="ECO:0000313" key="4">
    <source>
        <dbReference type="EMBL" id="PWR00386.1"/>
    </source>
</evidence>
<proteinExistence type="predicted"/>
<evidence type="ECO:0000256" key="1">
    <source>
        <dbReference type="ARBA" id="ARBA00022679"/>
    </source>
</evidence>
<protein>
    <submittedName>
        <fullName evidence="4">Kinase</fullName>
    </submittedName>
</protein>
<keyword evidence="5" id="KW-1185">Reference proteome</keyword>
<comment type="caution">
    <text evidence="4">The sequence shown here is derived from an EMBL/GenBank/DDBJ whole genome shotgun (WGS) entry which is preliminary data.</text>
</comment>
<dbReference type="SUPFAM" id="SSF53613">
    <property type="entry name" value="Ribokinase-like"/>
    <property type="match status" value="1"/>
</dbReference>
<dbReference type="CDD" id="cd01941">
    <property type="entry name" value="YeiC_kinase_like"/>
    <property type="match status" value="1"/>
</dbReference>
<reference evidence="4 5" key="1">
    <citation type="submission" date="2018-05" db="EMBL/GenBank/DDBJ databases">
        <title>Leucothrix arctica sp. nov., isolated from Arctic seawater.</title>
        <authorList>
            <person name="Choi A."/>
            <person name="Baek K."/>
        </authorList>
    </citation>
    <scope>NUCLEOTIDE SEQUENCE [LARGE SCALE GENOMIC DNA]</scope>
    <source>
        <strain evidence="4 5">JCM 18388</strain>
    </source>
</reference>
<evidence type="ECO:0000256" key="2">
    <source>
        <dbReference type="ARBA" id="ARBA00022777"/>
    </source>
</evidence>
<dbReference type="OrthoDB" id="9806249at2"/>
<keyword evidence="2 4" id="KW-0418">Kinase</keyword>
<dbReference type="InterPro" id="IPR011611">
    <property type="entry name" value="PfkB_dom"/>
</dbReference>
<keyword evidence="1" id="KW-0808">Transferase</keyword>
<evidence type="ECO:0000313" key="5">
    <source>
        <dbReference type="Proteomes" id="UP000245539"/>
    </source>
</evidence>
<sequence length="309" mass="32994">MISDYVVTVIGGANVDIQGKPQSQLLLADSSPGVIQSSLGGVGRNIAECISRLQVKARLITVVGDDKEGSLVKDNALSNHIDIQLSATSSEYRTSTYLYVLDEHGEMVVAISDMAITETLTPAFFKPLIPQIEQSPYTVIDANLPSQSIEYLAENLQATRLILDPVSVSKAIRAKSVLGKLYAIKLNRSEAEVLTGLTLDSPQKIAEAGQLLIANGVARVFITLGAEGVYYQDEEHGFFRQAIKSKVVNATGAGDSFTAAMVYGFVGQLSPQDLVDFCIGASTIALSDEQTIASDLSVDSVKTILSNPH</sequence>
<dbReference type="RefSeq" id="WP_109836031.1">
    <property type="nucleotide sequence ID" value="NZ_QGKM01000004.1"/>
</dbReference>
<dbReference type="PANTHER" id="PTHR10584">
    <property type="entry name" value="SUGAR KINASE"/>
    <property type="match status" value="1"/>
</dbReference>
<gene>
    <name evidence="4" type="ORF">DKW60_02200</name>
</gene>
<dbReference type="Proteomes" id="UP000245539">
    <property type="component" value="Unassembled WGS sequence"/>
</dbReference>
<organism evidence="4 5">
    <name type="scientific">Leucothrix pacifica</name>
    <dbReference type="NCBI Taxonomy" id="1247513"/>
    <lineage>
        <taxon>Bacteria</taxon>
        <taxon>Pseudomonadati</taxon>
        <taxon>Pseudomonadota</taxon>
        <taxon>Gammaproteobacteria</taxon>
        <taxon>Thiotrichales</taxon>
        <taxon>Thiotrichaceae</taxon>
        <taxon>Leucothrix</taxon>
    </lineage>
</organism>
<name>A0A317CP16_9GAMM</name>
<accession>A0A317CP16</accession>
<dbReference type="GO" id="GO:0016301">
    <property type="term" value="F:kinase activity"/>
    <property type="evidence" value="ECO:0007669"/>
    <property type="project" value="UniProtKB-KW"/>
</dbReference>
<feature type="domain" description="Carbohydrate kinase PfkB" evidence="3">
    <location>
        <begin position="7"/>
        <end position="294"/>
    </location>
</feature>
<dbReference type="InterPro" id="IPR029056">
    <property type="entry name" value="Ribokinase-like"/>
</dbReference>